<evidence type="ECO:0000256" key="1">
    <source>
        <dbReference type="ARBA" id="ARBA00023239"/>
    </source>
</evidence>
<proteinExistence type="predicted"/>
<accession>A0ABS9YXB1</accession>
<name>A0ABS9YXB1_9MYCO</name>
<dbReference type="Proteomes" id="UP001139068">
    <property type="component" value="Unassembled WGS sequence"/>
</dbReference>
<keyword evidence="1" id="KW-0456">Lyase</keyword>
<gene>
    <name evidence="3" type="ORF">K9U37_13730</name>
</gene>
<evidence type="ECO:0000313" key="4">
    <source>
        <dbReference type="Proteomes" id="UP001139068"/>
    </source>
</evidence>
<keyword evidence="3" id="KW-0378">Hydrolase</keyword>
<dbReference type="InterPro" id="IPR036663">
    <property type="entry name" value="Fumarylacetoacetase_C_sf"/>
</dbReference>
<dbReference type="SUPFAM" id="SSF56529">
    <property type="entry name" value="FAH"/>
    <property type="match status" value="1"/>
</dbReference>
<reference evidence="3" key="1">
    <citation type="journal article" date="2022" name="ISME J.">
        <title>Identification of active gaseous-alkane degraders at natural gas seeps.</title>
        <authorList>
            <person name="Farhan Ul Haque M."/>
            <person name="Hernandez M."/>
            <person name="Crombie A.T."/>
            <person name="Murrell J.C."/>
        </authorList>
    </citation>
    <scope>NUCLEOTIDE SEQUENCE</scope>
    <source>
        <strain evidence="3">ANDR5</strain>
    </source>
</reference>
<comment type="caution">
    <text evidence="3">The sequence shown here is derived from an EMBL/GenBank/DDBJ whole genome shotgun (WGS) entry which is preliminary data.</text>
</comment>
<dbReference type="PANTHER" id="PTHR30143">
    <property type="entry name" value="ACID HYDRATASE"/>
    <property type="match status" value="1"/>
</dbReference>
<evidence type="ECO:0000259" key="2">
    <source>
        <dbReference type="Pfam" id="PF01557"/>
    </source>
</evidence>
<dbReference type="Pfam" id="PF01557">
    <property type="entry name" value="FAA_hydrolase"/>
    <property type="match status" value="1"/>
</dbReference>
<dbReference type="InterPro" id="IPR011234">
    <property type="entry name" value="Fumarylacetoacetase-like_C"/>
</dbReference>
<dbReference type="EMBL" id="JAIVFL010000001">
    <property type="protein sequence ID" value="MCI4675880.1"/>
    <property type="molecule type" value="Genomic_DNA"/>
</dbReference>
<dbReference type="PANTHER" id="PTHR30143:SF0">
    <property type="entry name" value="2-KETO-4-PENTENOATE HYDRATASE"/>
    <property type="match status" value="1"/>
</dbReference>
<feature type="domain" description="Fumarylacetoacetase-like C-terminal" evidence="2">
    <location>
        <begin position="92"/>
        <end position="258"/>
    </location>
</feature>
<protein>
    <submittedName>
        <fullName evidence="3">Fumarylacetoacetate hydrolase family protein</fullName>
    </submittedName>
</protein>
<dbReference type="Gene3D" id="3.90.850.10">
    <property type="entry name" value="Fumarylacetoacetase-like, C-terminal domain"/>
    <property type="match status" value="1"/>
</dbReference>
<organism evidence="3 4">
    <name type="scientific">Candidatus Mycolicibacterium alkanivorans</name>
    <dbReference type="NCBI Taxonomy" id="2954114"/>
    <lineage>
        <taxon>Bacteria</taxon>
        <taxon>Bacillati</taxon>
        <taxon>Actinomycetota</taxon>
        <taxon>Actinomycetes</taxon>
        <taxon>Mycobacteriales</taxon>
        <taxon>Mycobacteriaceae</taxon>
        <taxon>Mycolicibacterium</taxon>
    </lineage>
</organism>
<dbReference type="InterPro" id="IPR050772">
    <property type="entry name" value="Hydratase-Decarb/MhpD_sf"/>
</dbReference>
<sequence length="266" mass="27382">MTTEARSCAIDLLLGAYRSGEPIEPLTERFPALNVDDAYAIQVGQVQRWLAEGAVIKGHKVGLSSAVMQRQIGVDQPDFGHLTDAMFFLESQPIDWSAFLAPKVEPEIAFVLGKSLAGPGVTVAEAMAAVAFVTPALEIIDSRIRDWKIKLVDTIADNASSGAVVLGSTAVPLAQVDVRLVGGVLHRNGELVGSGAGGAVLGSPLNALVWLANTLGPRGVVLEAGHVVLPGSVTAAVPVTAGDVVTAAFGGLGSVTAKFTKNGGTR</sequence>
<keyword evidence="4" id="KW-1185">Reference proteome</keyword>
<dbReference type="GO" id="GO:0016787">
    <property type="term" value="F:hydrolase activity"/>
    <property type="evidence" value="ECO:0007669"/>
    <property type="project" value="UniProtKB-KW"/>
</dbReference>
<dbReference type="RefSeq" id="WP_243072140.1">
    <property type="nucleotide sequence ID" value="NZ_JAIVFL010000001.1"/>
</dbReference>
<evidence type="ECO:0000313" key="3">
    <source>
        <dbReference type="EMBL" id="MCI4675880.1"/>
    </source>
</evidence>